<evidence type="ECO:0000313" key="2">
    <source>
        <dbReference type="EMBL" id="KAH0550129.1"/>
    </source>
</evidence>
<reference evidence="2 3" key="1">
    <citation type="journal article" date="2021" name="J. Hered.">
        <title>A chromosome-level genome assembly of the parasitoid wasp, Cotesia glomerata (Hymenoptera: Braconidae).</title>
        <authorList>
            <person name="Pinto B.J."/>
            <person name="Weis J.J."/>
            <person name="Gamble T."/>
            <person name="Ode P.J."/>
            <person name="Paul R."/>
            <person name="Zaspel J.M."/>
        </authorList>
    </citation>
    <scope>NUCLEOTIDE SEQUENCE [LARGE SCALE GENOMIC DNA]</scope>
    <source>
        <strain evidence="2">CgM1</strain>
    </source>
</reference>
<gene>
    <name evidence="2" type="ORF">KQX54_017609</name>
</gene>
<dbReference type="EMBL" id="JAHXZJ010001864">
    <property type="protein sequence ID" value="KAH0550129.1"/>
    <property type="molecule type" value="Genomic_DNA"/>
</dbReference>
<accession>A0AAV7HY47</accession>
<protein>
    <submittedName>
        <fullName evidence="2">Uncharacterized protein</fullName>
    </submittedName>
</protein>
<feature type="region of interest" description="Disordered" evidence="1">
    <location>
        <begin position="1"/>
        <end position="35"/>
    </location>
</feature>
<comment type="caution">
    <text evidence="2">The sequence shown here is derived from an EMBL/GenBank/DDBJ whole genome shotgun (WGS) entry which is preliminary data.</text>
</comment>
<name>A0AAV7HY47_COTGL</name>
<organism evidence="2 3">
    <name type="scientific">Cotesia glomerata</name>
    <name type="common">Lepidopteran parasitic wasp</name>
    <name type="synonym">Apanteles glomeratus</name>
    <dbReference type="NCBI Taxonomy" id="32391"/>
    <lineage>
        <taxon>Eukaryota</taxon>
        <taxon>Metazoa</taxon>
        <taxon>Ecdysozoa</taxon>
        <taxon>Arthropoda</taxon>
        <taxon>Hexapoda</taxon>
        <taxon>Insecta</taxon>
        <taxon>Pterygota</taxon>
        <taxon>Neoptera</taxon>
        <taxon>Endopterygota</taxon>
        <taxon>Hymenoptera</taxon>
        <taxon>Apocrita</taxon>
        <taxon>Ichneumonoidea</taxon>
        <taxon>Braconidae</taxon>
        <taxon>Microgastrinae</taxon>
        <taxon>Cotesia</taxon>
    </lineage>
</organism>
<evidence type="ECO:0000313" key="3">
    <source>
        <dbReference type="Proteomes" id="UP000826195"/>
    </source>
</evidence>
<proteinExistence type="predicted"/>
<dbReference type="AlphaFoldDB" id="A0AAV7HY47"/>
<dbReference type="Proteomes" id="UP000826195">
    <property type="component" value="Unassembled WGS sequence"/>
</dbReference>
<keyword evidence="3" id="KW-1185">Reference proteome</keyword>
<evidence type="ECO:0000256" key="1">
    <source>
        <dbReference type="SAM" id="MobiDB-lite"/>
    </source>
</evidence>
<sequence>MTSLSEPHGLDLIGSPFSNSKHASRVVRQRGSDSVVRRLGRAKAGTHVLRLFDHLLASRVVHRCPIVLTHTDHGPSKTPVKE</sequence>